<organism evidence="1 2">
    <name type="scientific">Capnocytophaga canimorsus</name>
    <dbReference type="NCBI Taxonomy" id="28188"/>
    <lineage>
        <taxon>Bacteria</taxon>
        <taxon>Pseudomonadati</taxon>
        <taxon>Bacteroidota</taxon>
        <taxon>Flavobacteriia</taxon>
        <taxon>Flavobacteriales</taxon>
        <taxon>Flavobacteriaceae</taxon>
        <taxon>Capnocytophaga</taxon>
    </lineage>
</organism>
<dbReference type="GO" id="GO:0015297">
    <property type="term" value="F:antiporter activity"/>
    <property type="evidence" value="ECO:0007669"/>
    <property type="project" value="InterPro"/>
</dbReference>
<sequence length="93" mass="11011">MKFLTVLHPLYIEISEKFGLPISEAKAQAIDELLLHHLGKIAEILFFLIGAMTIVEIVDMHRGFEILKKIIKTRKRKITLDFWHRRFFSFRSD</sequence>
<reference evidence="2" key="1">
    <citation type="submission" date="2015-01" db="EMBL/GenBank/DDBJ databases">
        <authorList>
            <person name="MANFREDI Pablo"/>
        </authorList>
    </citation>
    <scope>NUCLEOTIDE SEQUENCE [LARGE SCALE GENOMIC DNA]</scope>
    <source>
        <strain evidence="2">Cc11</strain>
    </source>
</reference>
<proteinExistence type="predicted"/>
<dbReference type="Proteomes" id="UP000039370">
    <property type="component" value="Unassembled WGS sequence"/>
</dbReference>
<accession>A0A0B7IHS2</accession>
<dbReference type="GO" id="GO:0006814">
    <property type="term" value="P:sodium ion transport"/>
    <property type="evidence" value="ECO:0007669"/>
    <property type="project" value="InterPro"/>
</dbReference>
<dbReference type="AlphaFoldDB" id="A0A0B7IHS2"/>
<name>A0A0B7IHS2_9FLAO</name>
<evidence type="ECO:0000313" key="2">
    <source>
        <dbReference type="Proteomes" id="UP000039370"/>
    </source>
</evidence>
<dbReference type="InterPro" id="IPR045016">
    <property type="entry name" value="NhaD-like"/>
</dbReference>
<gene>
    <name evidence="1" type="ORF">CCAN11_2310029</name>
</gene>
<dbReference type="EMBL" id="CDOK01000148">
    <property type="protein sequence ID" value="CEN51466.1"/>
    <property type="molecule type" value="Genomic_DNA"/>
</dbReference>
<dbReference type="PANTHER" id="PTHR43269">
    <property type="entry name" value="SODIUM/PROTON ANTIPORTER 1-RELATED"/>
    <property type="match status" value="1"/>
</dbReference>
<dbReference type="PANTHER" id="PTHR43269:SF2">
    <property type="entry name" value="SODIUM_PROTON ANTIPORTER 1-RELATED"/>
    <property type="match status" value="1"/>
</dbReference>
<protein>
    <submittedName>
        <fullName evidence="1">Uncharacterized protein</fullName>
    </submittedName>
</protein>
<evidence type="ECO:0000313" key="1">
    <source>
        <dbReference type="EMBL" id="CEN51466.1"/>
    </source>
</evidence>